<protein>
    <recommendedName>
        <fullName evidence="1">Reverse transcriptase/retrotransposon-derived protein RNase H-like domain-containing protein</fullName>
    </recommendedName>
</protein>
<organism evidence="2 3">
    <name type="scientific">Mycteria americana</name>
    <name type="common">Wood stork</name>
    <dbReference type="NCBI Taxonomy" id="33587"/>
    <lineage>
        <taxon>Eukaryota</taxon>
        <taxon>Metazoa</taxon>
        <taxon>Chordata</taxon>
        <taxon>Craniata</taxon>
        <taxon>Vertebrata</taxon>
        <taxon>Euteleostomi</taxon>
        <taxon>Archelosauria</taxon>
        <taxon>Archosauria</taxon>
        <taxon>Dinosauria</taxon>
        <taxon>Saurischia</taxon>
        <taxon>Theropoda</taxon>
        <taxon>Coelurosauria</taxon>
        <taxon>Aves</taxon>
        <taxon>Neognathae</taxon>
        <taxon>Neoaves</taxon>
        <taxon>Aequornithes</taxon>
        <taxon>Ciconiiformes</taxon>
        <taxon>Ciconiidae</taxon>
        <taxon>Mycteria</taxon>
    </lineage>
</organism>
<dbReference type="InterPro" id="IPR041577">
    <property type="entry name" value="RT_RNaseH_2"/>
</dbReference>
<evidence type="ECO:0000259" key="1">
    <source>
        <dbReference type="Pfam" id="PF17919"/>
    </source>
</evidence>
<dbReference type="InterPro" id="IPR043502">
    <property type="entry name" value="DNA/RNA_pol_sf"/>
</dbReference>
<evidence type="ECO:0000313" key="2">
    <source>
        <dbReference type="EMBL" id="KAK4810866.1"/>
    </source>
</evidence>
<dbReference type="Pfam" id="PF17919">
    <property type="entry name" value="RT_RNaseH_2"/>
    <property type="match status" value="1"/>
</dbReference>
<dbReference type="AlphaFoldDB" id="A0AAN7MT14"/>
<dbReference type="PANTHER" id="PTHR33064">
    <property type="entry name" value="POL PROTEIN"/>
    <property type="match status" value="1"/>
</dbReference>
<accession>A0AAN7MT14</accession>
<sequence>MWLFLTQKKNYFEWGPKQQQAFEQIKQEIARAVALGPVQTGPAVQNVLYTASGEHGLTWSLWQKTSGETQGRPLGFWSRGYQGSEAHYTLTEKEILAAYEGV</sequence>
<reference evidence="2 3" key="1">
    <citation type="journal article" date="2023" name="J. Hered.">
        <title>Chromosome-level genome of the wood stork (Mycteria americana) provides insight into avian chromosome evolution.</title>
        <authorList>
            <person name="Flamio R. Jr."/>
            <person name="Ramstad K.M."/>
        </authorList>
    </citation>
    <scope>NUCLEOTIDE SEQUENCE [LARGE SCALE GENOMIC DNA]</scope>
    <source>
        <strain evidence="2">JAX WOST 10</strain>
    </source>
</reference>
<name>A0AAN7MT14_MYCAM</name>
<dbReference type="SUPFAM" id="SSF56672">
    <property type="entry name" value="DNA/RNA polymerases"/>
    <property type="match status" value="1"/>
</dbReference>
<dbReference type="InterPro" id="IPR051320">
    <property type="entry name" value="Viral_Replic_Matur_Polypro"/>
</dbReference>
<evidence type="ECO:0000313" key="3">
    <source>
        <dbReference type="Proteomes" id="UP001333110"/>
    </source>
</evidence>
<dbReference type="EMBL" id="JAUNZN010000018">
    <property type="protein sequence ID" value="KAK4810866.1"/>
    <property type="molecule type" value="Genomic_DNA"/>
</dbReference>
<proteinExistence type="predicted"/>
<comment type="caution">
    <text evidence="2">The sequence shown here is derived from an EMBL/GenBank/DDBJ whole genome shotgun (WGS) entry which is preliminary data.</text>
</comment>
<dbReference type="Proteomes" id="UP001333110">
    <property type="component" value="Unassembled WGS sequence"/>
</dbReference>
<gene>
    <name evidence="2" type="ORF">QYF61_008838</name>
</gene>
<keyword evidence="3" id="KW-1185">Reference proteome</keyword>
<feature type="domain" description="Reverse transcriptase/retrotransposon-derived protein RNase H-like" evidence="1">
    <location>
        <begin position="14"/>
        <end position="101"/>
    </location>
</feature>
<dbReference type="PANTHER" id="PTHR33064:SF29">
    <property type="entry name" value="PEPTIDASE A2 DOMAIN-CONTAINING PROTEIN-RELATED"/>
    <property type="match status" value="1"/>
</dbReference>